<accession>A0A163HUG1</accession>
<comment type="caution">
    <text evidence="2">The sequence shown here is derived from an EMBL/GenBank/DDBJ whole genome shotgun (WGS) entry which is preliminary data.</text>
</comment>
<sequence length="65" mass="7850">MKSKKTFGYLAILLFPLFIIIWVLSGLTQPGREAEDLRMSIEWLTKYVLPWIFLYWFVKLVRKIK</sequence>
<dbReference type="AlphaFoldDB" id="A0A163HUG1"/>
<dbReference type="GeneID" id="97553008"/>
<protein>
    <submittedName>
        <fullName evidence="2">Uncharacterized protein</fullName>
    </submittedName>
</protein>
<evidence type="ECO:0000313" key="2">
    <source>
        <dbReference type="EMBL" id="KZS45668.1"/>
    </source>
</evidence>
<reference evidence="2" key="1">
    <citation type="journal article" date="2016" name="Genome Announc.">
        <title>Draft genomes of two strains of Paenibacillus glucanolyticus with capability to degrade lignocellulose.</title>
        <authorList>
            <person name="Mathews S.L."/>
            <person name="Pawlak J."/>
            <person name="Grunden A.M."/>
        </authorList>
    </citation>
    <scope>NUCLEOTIDE SEQUENCE [LARGE SCALE GENOMIC DNA]</scope>
    <source>
        <strain evidence="2">SLM1</strain>
    </source>
</reference>
<feature type="transmembrane region" description="Helical" evidence="1">
    <location>
        <begin position="44"/>
        <end position="61"/>
    </location>
</feature>
<keyword evidence="1" id="KW-0472">Membrane</keyword>
<dbReference type="OrthoDB" id="2637224at2"/>
<dbReference type="RefSeq" id="WP_036642523.1">
    <property type="nucleotide sequence ID" value="NZ_CBCSBX010000024.1"/>
</dbReference>
<evidence type="ECO:0000256" key="1">
    <source>
        <dbReference type="SAM" id="Phobius"/>
    </source>
</evidence>
<proteinExistence type="predicted"/>
<keyword evidence="1" id="KW-0812">Transmembrane</keyword>
<organism evidence="2 3">
    <name type="scientific">Paenibacillus glucanolyticus</name>
    <dbReference type="NCBI Taxonomy" id="59843"/>
    <lineage>
        <taxon>Bacteria</taxon>
        <taxon>Bacillati</taxon>
        <taxon>Bacillota</taxon>
        <taxon>Bacilli</taxon>
        <taxon>Bacillales</taxon>
        <taxon>Paenibacillaceae</taxon>
        <taxon>Paenibacillus</taxon>
    </lineage>
</organism>
<dbReference type="EMBL" id="LWMH01000001">
    <property type="protein sequence ID" value="KZS45668.1"/>
    <property type="molecule type" value="Genomic_DNA"/>
</dbReference>
<dbReference type="Proteomes" id="UP000076796">
    <property type="component" value="Unassembled WGS sequence"/>
</dbReference>
<name>A0A163HUG1_9BACL</name>
<evidence type="ECO:0000313" key="3">
    <source>
        <dbReference type="Proteomes" id="UP000076796"/>
    </source>
</evidence>
<dbReference type="KEGG" id="pglu:A3958_06885"/>
<gene>
    <name evidence="2" type="ORF">AWU65_06960</name>
</gene>
<feature type="transmembrane region" description="Helical" evidence="1">
    <location>
        <begin position="7"/>
        <end position="24"/>
    </location>
</feature>
<keyword evidence="1" id="KW-1133">Transmembrane helix</keyword>
<keyword evidence="3" id="KW-1185">Reference proteome</keyword>